<organism evidence="1 2">
    <name type="scientific">Protopolystoma xenopodis</name>
    <dbReference type="NCBI Taxonomy" id="117903"/>
    <lineage>
        <taxon>Eukaryota</taxon>
        <taxon>Metazoa</taxon>
        <taxon>Spiralia</taxon>
        <taxon>Lophotrochozoa</taxon>
        <taxon>Platyhelminthes</taxon>
        <taxon>Monogenea</taxon>
        <taxon>Polyopisthocotylea</taxon>
        <taxon>Polystomatidea</taxon>
        <taxon>Polystomatidae</taxon>
        <taxon>Protopolystoma</taxon>
    </lineage>
</organism>
<reference evidence="1" key="1">
    <citation type="submission" date="2018-11" db="EMBL/GenBank/DDBJ databases">
        <authorList>
            <consortium name="Pathogen Informatics"/>
        </authorList>
    </citation>
    <scope>NUCLEOTIDE SEQUENCE</scope>
</reference>
<evidence type="ECO:0000313" key="2">
    <source>
        <dbReference type="Proteomes" id="UP000784294"/>
    </source>
</evidence>
<evidence type="ECO:0000313" key="1">
    <source>
        <dbReference type="EMBL" id="VEL37418.1"/>
    </source>
</evidence>
<proteinExistence type="predicted"/>
<protein>
    <submittedName>
        <fullName evidence="1">Uncharacterized protein</fullName>
    </submittedName>
</protein>
<gene>
    <name evidence="1" type="ORF">PXEA_LOCUS30858</name>
</gene>
<dbReference type="EMBL" id="CAAALY010254915">
    <property type="protein sequence ID" value="VEL37418.1"/>
    <property type="molecule type" value="Genomic_DNA"/>
</dbReference>
<sequence length="83" mass="9497">MTAFELRESRSPASNWYRWSFTASDQHFTLDYVETTTFTSIHESGKCSEGWVLPLLTSLLLLLMADNVILPKEPDLSKRLSIC</sequence>
<comment type="caution">
    <text evidence="1">The sequence shown here is derived from an EMBL/GenBank/DDBJ whole genome shotgun (WGS) entry which is preliminary data.</text>
</comment>
<dbReference type="AlphaFoldDB" id="A0A3S5AHQ2"/>
<accession>A0A3S5AHQ2</accession>
<dbReference type="Proteomes" id="UP000784294">
    <property type="component" value="Unassembled WGS sequence"/>
</dbReference>
<name>A0A3S5AHQ2_9PLAT</name>
<keyword evidence="2" id="KW-1185">Reference proteome</keyword>